<evidence type="ECO:0000313" key="3">
    <source>
        <dbReference type="Proteomes" id="UP000515277"/>
    </source>
</evidence>
<dbReference type="RefSeq" id="WP_179601161.1">
    <property type="nucleotide sequence ID" value="NZ_CP060201.1"/>
</dbReference>
<protein>
    <recommendedName>
        <fullName evidence="1">Immunity protein 30 domain-containing protein</fullName>
    </recommendedName>
</protein>
<dbReference type="EMBL" id="CP060201">
    <property type="protein sequence ID" value="QNH77076.1"/>
    <property type="molecule type" value="Genomic_DNA"/>
</dbReference>
<dbReference type="InterPro" id="IPR011989">
    <property type="entry name" value="ARM-like"/>
</dbReference>
<reference evidence="3" key="1">
    <citation type="journal article" date="2020" name="Microbiol. Resour. Announc.">
        <title>Complete genome sequences of four natural Pseudomonas isolates that catabolize a wide range of aromatic compounds relevant to lignin valorization.</title>
        <authorList>
            <person name="Hatmaker E.A."/>
            <person name="Presley G."/>
            <person name="Cannon O."/>
            <person name="Guss A.M."/>
            <person name="Elkins J.G."/>
        </authorList>
    </citation>
    <scope>NUCLEOTIDE SEQUENCE [LARGE SCALE GENOMIC DNA]</scope>
    <source>
        <strain evidence="3">H1F5C</strain>
    </source>
</reference>
<dbReference type="Pfam" id="PF15565">
    <property type="entry name" value="Imm30"/>
    <property type="match status" value="1"/>
</dbReference>
<dbReference type="Gene3D" id="1.25.10.10">
    <property type="entry name" value="Leucine-rich Repeat Variant"/>
    <property type="match status" value="1"/>
</dbReference>
<evidence type="ECO:0000259" key="1">
    <source>
        <dbReference type="Pfam" id="PF15565"/>
    </source>
</evidence>
<dbReference type="AlphaFoldDB" id="A0A7G7XAT1"/>
<dbReference type="Proteomes" id="UP000515277">
    <property type="component" value="Chromosome"/>
</dbReference>
<proteinExistence type="predicted"/>
<accession>A0A7G7XAT1</accession>
<feature type="domain" description="Immunity protein 30" evidence="1">
    <location>
        <begin position="29"/>
        <end position="109"/>
    </location>
</feature>
<sequence length="156" mass="16689">MKSDALTDTLLKLENAFNDSGEGAVRRIDACIAEVAQLADPASIGPLLSLLDDEAEYDVVMYSLIHAAEHFADPVYVPALLAALPGLLEHSPRWAQVLFTRVLNSEPARLEMVRALREAAAAVKAAALELANSINQQSPEFLAKTMVILVAAQPAA</sequence>
<evidence type="ECO:0000313" key="2">
    <source>
        <dbReference type="EMBL" id="QNH77076.1"/>
    </source>
</evidence>
<dbReference type="InterPro" id="IPR029084">
    <property type="entry name" value="Imm30"/>
</dbReference>
<gene>
    <name evidence="2" type="ORF">GGI48_28085</name>
</gene>
<organism evidence="2 3">
    <name type="scientific">Pseudomonas protegens</name>
    <dbReference type="NCBI Taxonomy" id="380021"/>
    <lineage>
        <taxon>Bacteria</taxon>
        <taxon>Pseudomonadati</taxon>
        <taxon>Pseudomonadota</taxon>
        <taxon>Gammaproteobacteria</taxon>
        <taxon>Pseudomonadales</taxon>
        <taxon>Pseudomonadaceae</taxon>
        <taxon>Pseudomonas</taxon>
    </lineage>
</organism>
<name>A0A7G7XAT1_9PSED</name>